<feature type="domain" description="DUF397" evidence="2">
    <location>
        <begin position="5"/>
        <end position="60"/>
    </location>
</feature>
<feature type="region of interest" description="Disordered" evidence="1">
    <location>
        <begin position="1"/>
        <end position="21"/>
    </location>
</feature>
<comment type="caution">
    <text evidence="3">The sequence shown here is derived from an EMBL/GenBank/DDBJ whole genome shotgun (WGS) entry which is preliminary data.</text>
</comment>
<gene>
    <name evidence="3" type="ORF">ACFQ07_32885</name>
</gene>
<proteinExistence type="predicted"/>
<evidence type="ECO:0000313" key="3">
    <source>
        <dbReference type="EMBL" id="MFD0857052.1"/>
    </source>
</evidence>
<organism evidence="3 4">
    <name type="scientific">Actinomadura adrarensis</name>
    <dbReference type="NCBI Taxonomy" id="1819600"/>
    <lineage>
        <taxon>Bacteria</taxon>
        <taxon>Bacillati</taxon>
        <taxon>Actinomycetota</taxon>
        <taxon>Actinomycetes</taxon>
        <taxon>Streptosporangiales</taxon>
        <taxon>Thermomonosporaceae</taxon>
        <taxon>Actinomadura</taxon>
    </lineage>
</organism>
<dbReference type="EMBL" id="JBHTIR010004343">
    <property type="protein sequence ID" value="MFD0857052.1"/>
    <property type="molecule type" value="Genomic_DNA"/>
</dbReference>
<evidence type="ECO:0000256" key="1">
    <source>
        <dbReference type="SAM" id="MobiDB-lite"/>
    </source>
</evidence>
<dbReference type="Proteomes" id="UP001597083">
    <property type="component" value="Unassembled WGS sequence"/>
</dbReference>
<protein>
    <submittedName>
        <fullName evidence="3">DUF397 domain-containing protein</fullName>
    </submittedName>
</protein>
<name>A0ABW3CSX1_9ACTN</name>
<evidence type="ECO:0000313" key="4">
    <source>
        <dbReference type="Proteomes" id="UP001597083"/>
    </source>
</evidence>
<accession>A0ABW3CSX1</accession>
<sequence>MIEPVWRKSSRSGSGGAGGQECVEVADLGAGRGVRDSKAPDAGHLVLTPEAFAALVTAIKRESAT</sequence>
<keyword evidence="4" id="KW-1185">Reference proteome</keyword>
<reference evidence="4" key="1">
    <citation type="journal article" date="2019" name="Int. J. Syst. Evol. Microbiol.">
        <title>The Global Catalogue of Microorganisms (GCM) 10K type strain sequencing project: providing services to taxonomists for standard genome sequencing and annotation.</title>
        <authorList>
            <consortium name="The Broad Institute Genomics Platform"/>
            <consortium name="The Broad Institute Genome Sequencing Center for Infectious Disease"/>
            <person name="Wu L."/>
            <person name="Ma J."/>
        </authorList>
    </citation>
    <scope>NUCLEOTIDE SEQUENCE [LARGE SCALE GENOMIC DNA]</scope>
    <source>
        <strain evidence="4">JCM 31696</strain>
    </source>
</reference>
<evidence type="ECO:0000259" key="2">
    <source>
        <dbReference type="Pfam" id="PF04149"/>
    </source>
</evidence>
<dbReference type="Pfam" id="PF04149">
    <property type="entry name" value="DUF397"/>
    <property type="match status" value="1"/>
</dbReference>
<dbReference type="InterPro" id="IPR007278">
    <property type="entry name" value="DUF397"/>
</dbReference>